<sequence length="670" mass="77396">MPPERRTTRSQKTNRMQTRSQRRGTGDVFFMNLDRPSMPASQKIWHIAELVMLILPHLARERIDLIAFSQVSKALRTMALPFLVRTLDLSITRLDPYQNFFNKHPELTRHVRWVRIVDDYATTGFRHREHSRPKVSGSLPSLAARLAYRQLQPDGISEDWDAQWLQLRYMIKDRWPHAKYDLTAGASSVAGVMLALMQTEIIGNIVAMRWIADLQKRIQMDEWDHDWYHRQYIRSLDSQHWETVNSLIQDVIEIQADSGDSGSKLVSLQISEHHYDRPTESDPMGSLWELFDYFDSDNLHTFSIDLSDQCNADTNESIVFSYEWSGLRRFSFHVGPEQMDNAIIATNDEEFSIDAWLDDHNDLEHIDIYSWDDIPPFDIVQSLLDDSKLPKLKSISFRGYEPGPVGAFLMQHGPKLVELELPRFTTGGGQSAAIIPNLGLPKLRVLRAPPRAAAAMFDGRHAPQLAHIEFTPVQIHQELMLDEWICPGSAAASSITCLDIELKGEYLVHALKEMRRILNAERFPSLAELSLCSTLSYEDEYVHDGDKYLEDILERLRKLPSLRALRIEDMGVEPFPDNETKRFKPGKVPPKLEYLTWHSPKSNITQYFRIANVFAHVQVVRREQIRMQRLPASFRAHISEEGEWIQPARLRHGNIIFDHTVTPPRLPFQA</sequence>
<proteinExistence type="predicted"/>
<dbReference type="Proteomes" id="UP001176517">
    <property type="component" value="Unassembled WGS sequence"/>
</dbReference>
<dbReference type="InterPro" id="IPR032675">
    <property type="entry name" value="LRR_dom_sf"/>
</dbReference>
<dbReference type="Gene3D" id="3.80.10.10">
    <property type="entry name" value="Ribonuclease Inhibitor"/>
    <property type="match status" value="1"/>
</dbReference>
<feature type="region of interest" description="Disordered" evidence="1">
    <location>
        <begin position="1"/>
        <end position="22"/>
    </location>
</feature>
<dbReference type="AlphaFoldDB" id="A0AAN6JQ95"/>
<evidence type="ECO:0000313" key="2">
    <source>
        <dbReference type="EMBL" id="KAK0546117.1"/>
    </source>
</evidence>
<gene>
    <name evidence="2" type="ORF">OC846_005397</name>
</gene>
<name>A0AAN6JQ95_9BASI</name>
<feature type="compositionally biased region" description="Polar residues" evidence="1">
    <location>
        <begin position="10"/>
        <end position="19"/>
    </location>
</feature>
<dbReference type="EMBL" id="JAPDMZ010000205">
    <property type="protein sequence ID" value="KAK0546117.1"/>
    <property type="molecule type" value="Genomic_DNA"/>
</dbReference>
<evidence type="ECO:0000313" key="3">
    <source>
        <dbReference type="Proteomes" id="UP001176517"/>
    </source>
</evidence>
<evidence type="ECO:0000256" key="1">
    <source>
        <dbReference type="SAM" id="MobiDB-lite"/>
    </source>
</evidence>
<organism evidence="2 3">
    <name type="scientific">Tilletia horrida</name>
    <dbReference type="NCBI Taxonomy" id="155126"/>
    <lineage>
        <taxon>Eukaryota</taxon>
        <taxon>Fungi</taxon>
        <taxon>Dikarya</taxon>
        <taxon>Basidiomycota</taxon>
        <taxon>Ustilaginomycotina</taxon>
        <taxon>Exobasidiomycetes</taxon>
        <taxon>Tilletiales</taxon>
        <taxon>Tilletiaceae</taxon>
        <taxon>Tilletia</taxon>
    </lineage>
</organism>
<protein>
    <submittedName>
        <fullName evidence="2">Uncharacterized protein</fullName>
    </submittedName>
</protein>
<comment type="caution">
    <text evidence="2">The sequence shown here is derived from an EMBL/GenBank/DDBJ whole genome shotgun (WGS) entry which is preliminary data.</text>
</comment>
<accession>A0AAN6JQ95</accession>
<reference evidence="2" key="1">
    <citation type="journal article" date="2023" name="PhytoFront">
        <title>Draft Genome Resources of Seven Strains of Tilletia horrida, Causal Agent of Kernel Smut of Rice.</title>
        <authorList>
            <person name="Khanal S."/>
            <person name="Antony Babu S."/>
            <person name="Zhou X.G."/>
        </authorList>
    </citation>
    <scope>NUCLEOTIDE SEQUENCE</scope>
    <source>
        <strain evidence="2">TX6</strain>
    </source>
</reference>
<keyword evidence="3" id="KW-1185">Reference proteome</keyword>